<dbReference type="AlphaFoldDB" id="A0A7J8EA29"/>
<evidence type="ECO:0000256" key="6">
    <source>
        <dbReference type="RuleBase" id="RU361149"/>
    </source>
</evidence>
<keyword evidence="4 6" id="KW-0964">Secreted</keyword>
<feature type="chain" id="PRO_5029868304" description="C-X-C motif chemokine" evidence="7">
    <location>
        <begin position="38"/>
        <end position="126"/>
    </location>
</feature>
<dbReference type="Gene3D" id="2.40.50.40">
    <property type="match status" value="1"/>
</dbReference>
<proteinExistence type="inferred from homology"/>
<feature type="domain" description="Chemokine interleukin-8-like" evidence="8">
    <location>
        <begin position="58"/>
        <end position="118"/>
    </location>
</feature>
<keyword evidence="10" id="KW-1185">Reference proteome</keyword>
<keyword evidence="5" id="KW-1015">Disulfide bond</keyword>
<dbReference type="CDD" id="cd00273">
    <property type="entry name" value="Chemokine_CXC"/>
    <property type="match status" value="1"/>
</dbReference>
<dbReference type="FunFam" id="2.40.50.40:FF:000004">
    <property type="entry name" value="C-X-C motif chemokine"/>
    <property type="match status" value="1"/>
</dbReference>
<dbReference type="PANTHER" id="PTHR12015">
    <property type="entry name" value="SMALL INDUCIBLE CYTOKINE A"/>
    <property type="match status" value="1"/>
</dbReference>
<dbReference type="InterPro" id="IPR018048">
    <property type="entry name" value="Chemokine_CXC_CS"/>
</dbReference>
<dbReference type="SMART" id="SM00199">
    <property type="entry name" value="SCY"/>
    <property type="match status" value="1"/>
</dbReference>
<dbReference type="GO" id="GO:0005615">
    <property type="term" value="C:extracellular space"/>
    <property type="evidence" value="ECO:0007669"/>
    <property type="project" value="UniProtKB-UniRule"/>
</dbReference>
<dbReference type="PANTHER" id="PTHR12015:SF198">
    <property type="entry name" value="PLATELET BASIC PROTEIN"/>
    <property type="match status" value="1"/>
</dbReference>
<dbReference type="GO" id="GO:0042119">
    <property type="term" value="P:neutrophil activation"/>
    <property type="evidence" value="ECO:0007669"/>
    <property type="project" value="UniProtKB-ARBA"/>
</dbReference>
<evidence type="ECO:0000313" key="9">
    <source>
        <dbReference type="EMBL" id="KAF6432151.1"/>
    </source>
</evidence>
<dbReference type="InterPro" id="IPR036048">
    <property type="entry name" value="Interleukin_8-like_sf"/>
</dbReference>
<evidence type="ECO:0000256" key="1">
    <source>
        <dbReference type="ARBA" id="ARBA00004613"/>
    </source>
</evidence>
<gene>
    <name evidence="9" type="ORF">HJG63_015691</name>
</gene>
<dbReference type="InterPro" id="IPR001811">
    <property type="entry name" value="Chemokine_IL8-like_dom"/>
</dbReference>
<comment type="similarity">
    <text evidence="2 6">Belongs to the intercrine alpha (chemokine CxC) family.</text>
</comment>
<dbReference type="PRINTS" id="PR00436">
    <property type="entry name" value="INTERLEUKIN8"/>
</dbReference>
<dbReference type="InterPro" id="IPR039809">
    <property type="entry name" value="Chemokine_b/g/d"/>
</dbReference>
<name>A0A7J8EA29_ROUAE</name>
<dbReference type="Proteomes" id="UP000593571">
    <property type="component" value="Unassembled WGS sequence"/>
</dbReference>
<sequence length="126" mass="13733">MSLRSDVASSRASSFRVLQVLLPLSLLLAMMVPPTIGKSKRNVGKAKAISVDYKKYIELRCKCVKTISSIHPSNIQSLKVISPGPHCPKVEVIANLKNGKELCLDPDAPKIKRIVQKIVERDGSAA</sequence>
<accession>A0A7J8EA29</accession>
<evidence type="ECO:0000256" key="5">
    <source>
        <dbReference type="ARBA" id="ARBA00023157"/>
    </source>
</evidence>
<dbReference type="PROSITE" id="PS00471">
    <property type="entry name" value="SMALL_CYTOKINES_CXC"/>
    <property type="match status" value="1"/>
</dbReference>
<dbReference type="GO" id="GO:0008009">
    <property type="term" value="F:chemokine activity"/>
    <property type="evidence" value="ECO:0007669"/>
    <property type="project" value="InterPro"/>
</dbReference>
<comment type="caution">
    <text evidence="9">The sequence shown here is derived from an EMBL/GenBank/DDBJ whole genome shotgun (WGS) entry which is preliminary data.</text>
</comment>
<dbReference type="Pfam" id="PF00048">
    <property type="entry name" value="IL8"/>
    <property type="match status" value="1"/>
</dbReference>
<dbReference type="GO" id="GO:0006952">
    <property type="term" value="P:defense response"/>
    <property type="evidence" value="ECO:0007669"/>
    <property type="project" value="InterPro"/>
</dbReference>
<dbReference type="GO" id="GO:0030593">
    <property type="term" value="P:neutrophil chemotaxis"/>
    <property type="evidence" value="ECO:0007669"/>
    <property type="project" value="UniProtKB-ARBA"/>
</dbReference>
<dbReference type="InterPro" id="IPR001089">
    <property type="entry name" value="Chemokine_CXC"/>
</dbReference>
<evidence type="ECO:0000256" key="3">
    <source>
        <dbReference type="ARBA" id="ARBA00022514"/>
    </source>
</evidence>
<protein>
    <recommendedName>
        <fullName evidence="6">C-X-C motif chemokine</fullName>
    </recommendedName>
</protein>
<feature type="signal peptide" evidence="7">
    <location>
        <begin position="1"/>
        <end position="37"/>
    </location>
</feature>
<keyword evidence="7" id="KW-0732">Signal</keyword>
<keyword evidence="6" id="KW-0145">Chemotaxis</keyword>
<evidence type="ECO:0000256" key="2">
    <source>
        <dbReference type="ARBA" id="ARBA00010665"/>
    </source>
</evidence>
<comment type="subcellular location">
    <subcellularLocation>
        <location evidence="1 6">Secreted</location>
    </subcellularLocation>
</comment>
<dbReference type="SUPFAM" id="SSF54117">
    <property type="entry name" value="Interleukin 8-like chemokines"/>
    <property type="match status" value="1"/>
</dbReference>
<dbReference type="PRINTS" id="PR00437">
    <property type="entry name" value="SMALLCYTKCXC"/>
</dbReference>
<keyword evidence="3 6" id="KW-0202">Cytokine</keyword>
<evidence type="ECO:0000256" key="4">
    <source>
        <dbReference type="ARBA" id="ARBA00022525"/>
    </source>
</evidence>
<evidence type="ECO:0000259" key="8">
    <source>
        <dbReference type="SMART" id="SM00199"/>
    </source>
</evidence>
<dbReference type="EMBL" id="JACASE010000010">
    <property type="protein sequence ID" value="KAF6432151.1"/>
    <property type="molecule type" value="Genomic_DNA"/>
</dbReference>
<evidence type="ECO:0000256" key="7">
    <source>
        <dbReference type="SAM" id="SignalP"/>
    </source>
</evidence>
<dbReference type="GO" id="GO:0006955">
    <property type="term" value="P:immune response"/>
    <property type="evidence" value="ECO:0007669"/>
    <property type="project" value="InterPro"/>
</dbReference>
<dbReference type="InterPro" id="IPR033899">
    <property type="entry name" value="CXC_Chemokine_domain"/>
</dbReference>
<reference evidence="9 10" key="1">
    <citation type="journal article" date="2020" name="Nature">
        <title>Six reference-quality genomes reveal evolution of bat adaptations.</title>
        <authorList>
            <person name="Jebb D."/>
            <person name="Huang Z."/>
            <person name="Pippel M."/>
            <person name="Hughes G.M."/>
            <person name="Lavrichenko K."/>
            <person name="Devanna P."/>
            <person name="Winkler S."/>
            <person name="Jermiin L.S."/>
            <person name="Skirmuntt E.C."/>
            <person name="Katzourakis A."/>
            <person name="Burkitt-Gray L."/>
            <person name="Ray D.A."/>
            <person name="Sullivan K.A.M."/>
            <person name="Roscito J.G."/>
            <person name="Kirilenko B.M."/>
            <person name="Davalos L.M."/>
            <person name="Corthals A.P."/>
            <person name="Power M.L."/>
            <person name="Jones G."/>
            <person name="Ransome R.D."/>
            <person name="Dechmann D.K.N."/>
            <person name="Locatelli A.G."/>
            <person name="Puechmaille S.J."/>
            <person name="Fedrigo O."/>
            <person name="Jarvis E.D."/>
            <person name="Hiller M."/>
            <person name="Vernes S.C."/>
            <person name="Myers E.W."/>
            <person name="Teeling E.C."/>
        </authorList>
    </citation>
    <scope>NUCLEOTIDE SEQUENCE [LARGE SCALE GENOMIC DNA]</scope>
    <source>
        <strain evidence="9">MRouAeg1</strain>
        <tissue evidence="9">Muscle</tissue>
    </source>
</reference>
<organism evidence="9 10">
    <name type="scientific">Rousettus aegyptiacus</name>
    <name type="common">Egyptian fruit bat</name>
    <name type="synonym">Pteropus aegyptiacus</name>
    <dbReference type="NCBI Taxonomy" id="9407"/>
    <lineage>
        <taxon>Eukaryota</taxon>
        <taxon>Metazoa</taxon>
        <taxon>Chordata</taxon>
        <taxon>Craniata</taxon>
        <taxon>Vertebrata</taxon>
        <taxon>Euteleostomi</taxon>
        <taxon>Mammalia</taxon>
        <taxon>Eutheria</taxon>
        <taxon>Laurasiatheria</taxon>
        <taxon>Chiroptera</taxon>
        <taxon>Yinpterochiroptera</taxon>
        <taxon>Pteropodoidea</taxon>
        <taxon>Pteropodidae</taxon>
        <taxon>Rousettinae</taxon>
        <taxon>Rousettus</taxon>
    </lineage>
</organism>
<evidence type="ECO:0000313" key="10">
    <source>
        <dbReference type="Proteomes" id="UP000593571"/>
    </source>
</evidence>